<evidence type="ECO:0000313" key="1">
    <source>
        <dbReference type="EMBL" id="AIS18783.1"/>
    </source>
</evidence>
<proteinExistence type="predicted"/>
<sequence length="94" mass="10559">MNRPQAAQAFALSQSMRQALFVVLAALVTMLAVQQYANWASSQQQELLLPPQERLVDTAHLNPASAHWVGHRQSGNIERVQASEPVEHIRSWVF</sequence>
<dbReference type="AlphaFoldDB" id="A0A089YQN9"/>
<accession>A0A089YQN9</accession>
<dbReference type="EMBL" id="CP009533">
    <property type="protein sequence ID" value="AIS18783.1"/>
    <property type="molecule type" value="Genomic_DNA"/>
</dbReference>
<dbReference type="KEGG" id="prh:LT40_15910"/>
<organism evidence="1 2">
    <name type="scientific">Pseudomonas rhizosphaerae</name>
    <dbReference type="NCBI Taxonomy" id="216142"/>
    <lineage>
        <taxon>Bacteria</taxon>
        <taxon>Pseudomonadati</taxon>
        <taxon>Pseudomonadota</taxon>
        <taxon>Gammaproteobacteria</taxon>
        <taxon>Pseudomonadales</taxon>
        <taxon>Pseudomonadaceae</taxon>
        <taxon>Pseudomonas</taxon>
    </lineage>
</organism>
<dbReference type="HOGENOM" id="CLU_2383927_0_0_6"/>
<protein>
    <submittedName>
        <fullName evidence="1">Uncharacterized protein</fullName>
    </submittedName>
</protein>
<name>A0A089YQN9_9PSED</name>
<gene>
    <name evidence="1" type="ORF">LT40_15910</name>
</gene>
<evidence type="ECO:0000313" key="2">
    <source>
        <dbReference type="Proteomes" id="UP000029499"/>
    </source>
</evidence>
<dbReference type="Proteomes" id="UP000029499">
    <property type="component" value="Chromosome"/>
</dbReference>
<reference evidence="1 2" key="1">
    <citation type="journal article" date="2015" name="J. Biotechnol.">
        <title>Complete genome sequence of Pseudomonas rhizosphaerae IH5T (=DSM 16299T), a phosphate-solubilizing rhizobacterium for bacterial biofertilizer.</title>
        <authorList>
            <person name="Kwak Y."/>
            <person name="Jung B.K."/>
            <person name="Shin J.H."/>
        </authorList>
    </citation>
    <scope>NUCLEOTIDE SEQUENCE [LARGE SCALE GENOMIC DNA]</scope>
    <source>
        <strain evidence="1">DSM 16299</strain>
    </source>
</reference>
<keyword evidence="2" id="KW-1185">Reference proteome</keyword>
<dbReference type="RefSeq" id="WP_043191901.1">
    <property type="nucleotide sequence ID" value="NZ_CP009533.1"/>
</dbReference>
<dbReference type="OrthoDB" id="9961369at2"/>
<dbReference type="STRING" id="216142.LT40_15910"/>